<feature type="region of interest" description="Disordered" evidence="1">
    <location>
        <begin position="1811"/>
        <end position="1831"/>
    </location>
</feature>
<accession>A0A1Y1X766</accession>
<dbReference type="OrthoDB" id="252265at2759"/>
<protein>
    <submittedName>
        <fullName evidence="2">Uncharacterized protein</fullName>
    </submittedName>
</protein>
<feature type="compositionally biased region" description="Acidic residues" evidence="1">
    <location>
        <begin position="1817"/>
        <end position="1826"/>
    </location>
</feature>
<feature type="compositionally biased region" description="Polar residues" evidence="1">
    <location>
        <begin position="746"/>
        <end position="759"/>
    </location>
</feature>
<reference evidence="2 3" key="1">
    <citation type="submission" date="2016-07" db="EMBL/GenBank/DDBJ databases">
        <title>Pervasive Adenine N6-methylation of Active Genes in Fungi.</title>
        <authorList>
            <consortium name="DOE Joint Genome Institute"/>
            <person name="Mondo S.J."/>
            <person name="Dannebaum R.O."/>
            <person name="Kuo R.C."/>
            <person name="Labutti K."/>
            <person name="Haridas S."/>
            <person name="Kuo A."/>
            <person name="Salamov A."/>
            <person name="Ahrendt S.R."/>
            <person name="Lipzen A."/>
            <person name="Sullivan W."/>
            <person name="Andreopoulos W.B."/>
            <person name="Clum A."/>
            <person name="Lindquist E."/>
            <person name="Daum C."/>
            <person name="Ramamoorthy G.K."/>
            <person name="Gryganskyi A."/>
            <person name="Culley D."/>
            <person name="Magnuson J.K."/>
            <person name="James T.Y."/>
            <person name="O'Malley M.A."/>
            <person name="Stajich J.E."/>
            <person name="Spatafora J.W."/>
            <person name="Visel A."/>
            <person name="Grigoriev I.V."/>
        </authorList>
    </citation>
    <scope>NUCLEOTIDE SEQUENCE [LARGE SCALE GENOMIC DNA]</scope>
    <source>
        <strain evidence="2 3">CBS 931.73</strain>
    </source>
</reference>
<dbReference type="EMBL" id="MCFE01000696">
    <property type="protein sequence ID" value="ORX81620.1"/>
    <property type="molecule type" value="Genomic_DNA"/>
</dbReference>
<evidence type="ECO:0000313" key="2">
    <source>
        <dbReference type="EMBL" id="ORX81620.1"/>
    </source>
</evidence>
<evidence type="ECO:0000313" key="3">
    <source>
        <dbReference type="Proteomes" id="UP000193498"/>
    </source>
</evidence>
<dbReference type="Gene3D" id="2.60.40.10">
    <property type="entry name" value="Immunoglobulins"/>
    <property type="match status" value="3"/>
</dbReference>
<keyword evidence="3" id="KW-1185">Reference proteome</keyword>
<feature type="compositionally biased region" description="Low complexity" evidence="1">
    <location>
        <begin position="789"/>
        <end position="804"/>
    </location>
</feature>
<dbReference type="PANTHER" id="PTHR39211:SF1">
    <property type="entry name" value="ABNORMAL SPINDLE-LIKE MICROCEPHALY-ASSOCIATED PROTEIN ASH DOMAIN-CONTAINING PROTEIN"/>
    <property type="match status" value="1"/>
</dbReference>
<feature type="non-terminal residue" evidence="2">
    <location>
        <position position="2735"/>
    </location>
</feature>
<comment type="caution">
    <text evidence="2">The sequence shown here is derived from an EMBL/GenBank/DDBJ whole genome shotgun (WGS) entry which is preliminary data.</text>
</comment>
<evidence type="ECO:0000256" key="1">
    <source>
        <dbReference type="SAM" id="MobiDB-lite"/>
    </source>
</evidence>
<feature type="region of interest" description="Disordered" evidence="1">
    <location>
        <begin position="463"/>
        <end position="491"/>
    </location>
</feature>
<dbReference type="STRING" id="1314790.A0A1Y1X766"/>
<sequence>MSGGDDNDKTLESESSHQNAPLFELVRLPNRLMFENVYLNGLHTLRRFAIKNISDNTIVVKLRSNLGSQVAFQLKNENFPDLEYTDAQADSPPLTELPLDFISNSSNFLGQYCPQFNEVFNYVDYVSELTLSPEQSQEVVLVFLPEEKALRRNSLVFPLSSEDDQTFDFNEVQGHLFFIGHHTYFDSEFGNRSTSSKPISHQAEYIQSIRLRARICKSVLWCDVGETGINFDDCVAGETYFKDFSIANRSEIPLSWSLSVLGLSNTQLNESLVLTDYDSGEPIEEKPLPAYSYYRIRVTFKPQEAGDYNYVLQLENENNSSNVMAIKLHAQVGTVAKEESLVMSSGNVLDFGDCYGGIWAQQKITLKNVGDAPLEVHFSAENAEVLFSIVVEEDATHSKREGNLSSIPEEGDPSLNGNYDGEVVTSGRMSMITSTSGSPVLSPTLKAVDMDQISESDISEITTTRRHSSLKGCDEDSVTSKESFNKGSRGESEGIVHIDELILRSGREKTVVVSYKPKKDESMREFKAGELTKRTFKVILQYSAMNTGAVSTQSKLGTERKVIQCKSRSCTSFVDILPKEVNFGDTNVGILKSVPIQIVNLSELPAKVQLRFTSKVLSCLQDVISIPAKQSVEVKLDIKPRKVNPDYRKQVNVVNLQNRDDDQFVQVKSVHVDQNGVTFHSLFYRTLLPNGTHYLDFGDMIINSPKVKCIFVENISRKPLTLEMYSSLPNELVIYTEKKEPDLHSSSKAVILQSETPNNGAAKRMKPTSERREKLLEEIGDRRVAKKASSSTSTTTSTSNLNTSESHHNGSLAPPSSNPQDAPSKAVRLKTASTSNREPANLRADYLDLASPFVGESQLKSPRAKRAAAGTDSPTSRKSAKMPNAALSSMGLNSLGLDLRDEVFEGDMFKPRIRLFDEIKLSSVNEPPTKIWNAHRSLSSDHLAGMNEEANQPAKQSTNEEAHQERPVSSILQDLEKSLSIAPPLFPGPVLEEKFVKNQMDLRRDLNGLVHNGLLVESPIVEIPPNSKKQIILVFTPKGRPNIQGVPRKYDSTLFVKLVEFDREIYQPHFDALVNGDSSQIPVREVPVRSSICRTIMDLGQKNINFGLFEKGESRERTMVIRNRCEAPLLFGIRKSGSIASGDIGFENGRYGVVRGYGKREVKFVFEPSLAGRFYEKIVVRNVQDRSNDQTMIVKAQIRKPFNFFLQSSSIDFGPCLIDQASSKVRSIVISNTNKHARLFEIHADVDQLKFGTFHGEIIFEVAEDSGDSGLVSQEVEEQIESMEQKIKIARRKGRDDKVKKLLTKIEKLKRGEPLPLAGKDESSQADGDKQSSSERASSLVTSESKSKKSINSIIFSVAPRSIQTISVYFKPYRSNALRRQTNSDLPSTSEVISGQMLVHEHKNTDVCKHITFRSIVCSDYYNYVKVSSQYNDTNPDEEAGDLSGAPFSSNISEFWLDSRPISTAVSQEGSLLSSPTTALANPFDSITIPGQEQIPTFSVDLFMLDVGKVEIGQKLNCYVTISNQLDKPLVLVVKNELDSHFLGLDTDSITLEANDTRRFDFKVIGYGLGVREECLTISNVATGESHQLKVRFFVHRSQYLCFPSLSQEILDLGYCYVDPGRKYSQITPLLVENISDEDIYITCQSNLAQQVHIFLDEKGERGGVNDLLLTKHSKRTVWVALQPNLLSKKSSGNDSDDCRTLIGGLKFSVKIPVHFPTDLLELTDAKDKESSKLLLATQTVRFTSLIGQSSLAISHKVINLGSTKTLGEVFYGSFTLKNLTARLPAEYRLECPSGCVVFDRTRGNLDARLPLKPETLENEESTEEHDDSHLHVKSQTTVTFRVTRTQYGLFKDFIDIVNVNNSAQVLQVEVRLFVDPGQLHIKYPMLDSHSESSNTDADTVFKDVKSSHPGQLHHKKSFGGEDEVEKFTVLYWKTVYVSIDDPKESNSVAEAPKDDRSSFKIETGSTLTKKVSYSHCLEIHGLTNEAMHIVPRSDLELSIDLSSRFLVNSDDEPDQLTATTFPKCGPTFRVDPGQKVQIFVNSPNPQTLSSDALQKLKDGKKVKVRGILVFENILNHTVVGACEISAYLCVSKGMLNSPTVDLGKIGYVDSWKVVNFSFDLVNTSDCLMYCSVANPSPIEILRGPEYDSYCFSQDKHIVLKPYEKKQVQAILKPRRIQDYSSGHREFVVAMSNIFNPSNKMLLNVKATLTSFELNFDRLTGGQVVLPILQCPSPADAVACDSWFSITNSSEEDVRFELGVDLDLIVSEFITVEVLSRFSNSPLTGAISLSPLGSIEVRVRAFSLDTSELKNRLTAHLSHQDGVSLGRIWVATLRPESAAATTLSIAEHIPIRGTIVEGPTFSLSNKHIEFKTFIFPDNEEGNPEGEDPDPAGPASSTDLPNRHMNLIKEILNSHQSQEEVVSISNLMGILPLRFKVQIEAPSELPIQKLIKISPLDDEMCGVVAPGGKLDLSIQLLTPLLGISDDLKILVYDLDSVSGKSEVILVGIVSENCFNENKEESSMSNCNDDSKKSTETSPTCAVAPMVESPSARALPRFYLRGCKRVETSHHSKKYLLDLGQQDVGSNTITKKLTIENISSERLPYKIKTISSADQSWIAISQTDGILETTSDANTHTITLNFMTGIRNIYSTYLVIENLLNPADTKTVRITMEVVAKHNVRRAQGAPHENRVFDVFVNGLETRQSVIHFSNLFYYTEYTTRSFVVYNYESVPLEFSV</sequence>
<feature type="region of interest" description="Disordered" evidence="1">
    <location>
        <begin position="948"/>
        <end position="969"/>
    </location>
</feature>
<feature type="region of interest" description="Disordered" evidence="1">
    <location>
        <begin position="857"/>
        <end position="883"/>
    </location>
</feature>
<gene>
    <name evidence="2" type="ORF">K493DRAFT_389168</name>
</gene>
<dbReference type="PANTHER" id="PTHR39211">
    <property type="entry name" value="CHROMOSOME 7, WHOLE GENOME SHOTGUN SEQUENCE"/>
    <property type="match status" value="1"/>
</dbReference>
<feature type="region of interest" description="Disordered" evidence="1">
    <location>
        <begin position="744"/>
        <end position="840"/>
    </location>
</feature>
<dbReference type="InterPro" id="IPR013783">
    <property type="entry name" value="Ig-like_fold"/>
</dbReference>
<name>A0A1Y1X766_9FUNG</name>
<feature type="compositionally biased region" description="Basic and acidic residues" evidence="1">
    <location>
        <begin position="1314"/>
        <end position="1333"/>
    </location>
</feature>
<feature type="region of interest" description="Disordered" evidence="1">
    <location>
        <begin position="2518"/>
        <end position="2539"/>
    </location>
</feature>
<organism evidence="2 3">
    <name type="scientific">Basidiobolus meristosporus CBS 931.73</name>
    <dbReference type="NCBI Taxonomy" id="1314790"/>
    <lineage>
        <taxon>Eukaryota</taxon>
        <taxon>Fungi</taxon>
        <taxon>Fungi incertae sedis</taxon>
        <taxon>Zoopagomycota</taxon>
        <taxon>Entomophthoromycotina</taxon>
        <taxon>Basidiobolomycetes</taxon>
        <taxon>Basidiobolales</taxon>
        <taxon>Basidiobolaceae</taxon>
        <taxon>Basidiobolus</taxon>
    </lineage>
</organism>
<proteinExistence type="predicted"/>
<dbReference type="Proteomes" id="UP000193498">
    <property type="component" value="Unassembled WGS sequence"/>
</dbReference>
<feature type="region of interest" description="Disordered" evidence="1">
    <location>
        <begin position="1314"/>
        <end position="1343"/>
    </location>
</feature>
<dbReference type="InParanoid" id="A0A1Y1X766"/>
<feature type="region of interest" description="Disordered" evidence="1">
    <location>
        <begin position="398"/>
        <end position="417"/>
    </location>
</feature>
<feature type="compositionally biased region" description="Basic and acidic residues" evidence="1">
    <location>
        <begin position="767"/>
        <end position="783"/>
    </location>
</feature>
<feature type="compositionally biased region" description="Acidic residues" evidence="1">
    <location>
        <begin position="2377"/>
        <end position="2389"/>
    </location>
</feature>
<feature type="region of interest" description="Disordered" evidence="1">
    <location>
        <begin position="2376"/>
        <end position="2399"/>
    </location>
</feature>